<reference evidence="1" key="2">
    <citation type="journal article" date="2021" name="PeerJ">
        <title>Extensive microbial diversity within the chicken gut microbiome revealed by metagenomics and culture.</title>
        <authorList>
            <person name="Gilroy R."/>
            <person name="Ravi A."/>
            <person name="Getino M."/>
            <person name="Pursley I."/>
            <person name="Horton D.L."/>
            <person name="Alikhan N.F."/>
            <person name="Baker D."/>
            <person name="Gharbi K."/>
            <person name="Hall N."/>
            <person name="Watson M."/>
            <person name="Adriaenssens E.M."/>
            <person name="Foster-Nyarko E."/>
            <person name="Jarju S."/>
            <person name="Secka A."/>
            <person name="Antonio M."/>
            <person name="Oren A."/>
            <person name="Chaudhuri R.R."/>
            <person name="La Ragione R."/>
            <person name="Hildebrand F."/>
            <person name="Pallen M.J."/>
        </authorList>
    </citation>
    <scope>NUCLEOTIDE SEQUENCE</scope>
    <source>
        <strain evidence="1">G3-8215</strain>
    </source>
</reference>
<protein>
    <submittedName>
        <fullName evidence="1">DUF2442 domain-containing protein</fullName>
    </submittedName>
</protein>
<organism evidence="1 2">
    <name type="scientific">Candidatus Cryptobacteroides avicola</name>
    <dbReference type="NCBI Taxonomy" id="2840757"/>
    <lineage>
        <taxon>Bacteria</taxon>
        <taxon>Pseudomonadati</taxon>
        <taxon>Bacteroidota</taxon>
        <taxon>Bacteroidia</taxon>
        <taxon>Bacteroidales</taxon>
        <taxon>Candidatus Cryptobacteroides</taxon>
    </lineage>
</organism>
<comment type="caution">
    <text evidence="1">The sequence shown here is derived from an EMBL/GenBank/DDBJ whole genome shotgun (WGS) entry which is preliminary data.</text>
</comment>
<reference evidence="1" key="1">
    <citation type="submission" date="2020-10" db="EMBL/GenBank/DDBJ databases">
        <authorList>
            <person name="Gilroy R."/>
        </authorList>
    </citation>
    <scope>NUCLEOTIDE SEQUENCE</scope>
    <source>
        <strain evidence="1">G3-8215</strain>
    </source>
</reference>
<name>A0A940DV63_9BACT</name>
<accession>A0A940DV63</accession>
<dbReference type="InterPro" id="IPR036782">
    <property type="entry name" value="NE0471-like_N"/>
</dbReference>
<proteinExistence type="predicted"/>
<evidence type="ECO:0000313" key="2">
    <source>
        <dbReference type="Proteomes" id="UP000725002"/>
    </source>
</evidence>
<dbReference type="AlphaFoldDB" id="A0A940DV63"/>
<dbReference type="Gene3D" id="3.30.2020.10">
    <property type="entry name" value="NE0471-like N-terminal domain"/>
    <property type="match status" value="1"/>
</dbReference>
<dbReference type="EMBL" id="JADILV010000048">
    <property type="protein sequence ID" value="MBO8483921.1"/>
    <property type="molecule type" value="Genomic_DNA"/>
</dbReference>
<dbReference type="Pfam" id="PF10387">
    <property type="entry name" value="DUF2442"/>
    <property type="match status" value="1"/>
</dbReference>
<evidence type="ECO:0000313" key="1">
    <source>
        <dbReference type="EMBL" id="MBO8483921.1"/>
    </source>
</evidence>
<dbReference type="InterPro" id="IPR018841">
    <property type="entry name" value="DUF2442"/>
</dbReference>
<dbReference type="Proteomes" id="UP000725002">
    <property type="component" value="Unassembled WGS sequence"/>
</dbReference>
<dbReference type="SUPFAM" id="SSF143880">
    <property type="entry name" value="NE0471 N-terminal domain-like"/>
    <property type="match status" value="1"/>
</dbReference>
<sequence>MITVKDVEYIKDYTLLCEFSDGTRKKVDLSPLLKYPAFEELKDKEKFIQFGLFDTIFWSNGADIAPEYLYENGVSV</sequence>
<gene>
    <name evidence="1" type="ORF">IAB75_07395</name>
</gene>